<keyword evidence="2" id="KW-1185">Reference proteome</keyword>
<accession>A0A229SDS6</accession>
<comment type="caution">
    <text evidence="1">The sequence shown here is derived from an EMBL/GenBank/DDBJ whole genome shotgun (WGS) entry which is preliminary data.</text>
</comment>
<proteinExistence type="predicted"/>
<dbReference type="AlphaFoldDB" id="A0A229SDS6"/>
<evidence type="ECO:0000313" key="1">
    <source>
        <dbReference type="EMBL" id="OXM57072.1"/>
    </source>
</evidence>
<evidence type="ECO:0000313" key="2">
    <source>
        <dbReference type="Proteomes" id="UP000215223"/>
    </source>
</evidence>
<dbReference type="OrthoDB" id="3467040at2"/>
<dbReference type="Proteomes" id="UP000215223">
    <property type="component" value="Unassembled WGS sequence"/>
</dbReference>
<dbReference type="EMBL" id="NMQT01000031">
    <property type="protein sequence ID" value="OXM57072.1"/>
    <property type="molecule type" value="Genomic_DNA"/>
</dbReference>
<name>A0A229SDS6_9PSEU</name>
<organism evidence="1 2">
    <name type="scientific">Amycolatopsis thailandensis</name>
    <dbReference type="NCBI Taxonomy" id="589330"/>
    <lineage>
        <taxon>Bacteria</taxon>
        <taxon>Bacillati</taxon>
        <taxon>Actinomycetota</taxon>
        <taxon>Actinomycetes</taxon>
        <taxon>Pseudonocardiales</taxon>
        <taxon>Pseudonocardiaceae</taxon>
        <taxon>Amycolatopsis</taxon>
    </lineage>
</organism>
<reference evidence="1 2" key="1">
    <citation type="submission" date="2017-07" db="EMBL/GenBank/DDBJ databases">
        <title>Amycolatopsis thailandensis Genome sequencing and assembly.</title>
        <authorList>
            <person name="Kaur N."/>
            <person name="Mayilraj S."/>
        </authorList>
    </citation>
    <scope>NUCLEOTIDE SEQUENCE [LARGE SCALE GENOMIC DNA]</scope>
    <source>
        <strain evidence="1 2">JCM 16380</strain>
    </source>
</reference>
<dbReference type="RefSeq" id="WP_093933568.1">
    <property type="nucleotide sequence ID" value="NZ_NMQT01000031.1"/>
</dbReference>
<gene>
    <name evidence="1" type="ORF">CFP71_10070</name>
</gene>
<protein>
    <submittedName>
        <fullName evidence="1">Uncharacterized protein</fullName>
    </submittedName>
</protein>
<sequence>MKRDDLIKTALNRHRIMRRPQAGEVLVRFPGPADGPIFPAIVDETWNSAAVPQFRYEIAKLVAAHINSAGTKATARAEWDGDTLVVTETEKAGDPGYVPERIRPATNGRYCILGKAWAWELIEQ</sequence>